<keyword evidence="9" id="KW-0732">Signal</keyword>
<keyword evidence="8" id="KW-0812">Transmembrane</keyword>
<organism evidence="10 11">
    <name type="scientific">Hypsibius exemplaris</name>
    <name type="common">Freshwater tardigrade</name>
    <dbReference type="NCBI Taxonomy" id="2072580"/>
    <lineage>
        <taxon>Eukaryota</taxon>
        <taxon>Metazoa</taxon>
        <taxon>Ecdysozoa</taxon>
        <taxon>Tardigrada</taxon>
        <taxon>Eutardigrada</taxon>
        <taxon>Parachela</taxon>
        <taxon>Hypsibioidea</taxon>
        <taxon>Hypsibiidae</taxon>
        <taxon>Hypsibius</taxon>
    </lineage>
</organism>
<evidence type="ECO:0000256" key="6">
    <source>
        <dbReference type="ARBA" id="ARBA00023295"/>
    </source>
</evidence>
<dbReference type="Pfam" id="PF01204">
    <property type="entry name" value="Trehalase"/>
    <property type="match status" value="1"/>
</dbReference>
<dbReference type="InterPro" id="IPR018232">
    <property type="entry name" value="Glyco_hydro_37_CS"/>
</dbReference>
<dbReference type="OrthoDB" id="3542292at2759"/>
<dbReference type="GO" id="GO:0004555">
    <property type="term" value="F:alpha,alpha-trehalase activity"/>
    <property type="evidence" value="ECO:0007669"/>
    <property type="project" value="UniProtKB-EC"/>
</dbReference>
<evidence type="ECO:0000313" key="11">
    <source>
        <dbReference type="Proteomes" id="UP000192578"/>
    </source>
</evidence>
<evidence type="ECO:0000256" key="1">
    <source>
        <dbReference type="ARBA" id="ARBA00001576"/>
    </source>
</evidence>
<dbReference type="PRINTS" id="PR00744">
    <property type="entry name" value="GLHYDRLASE37"/>
</dbReference>
<evidence type="ECO:0000256" key="8">
    <source>
        <dbReference type="SAM" id="Phobius"/>
    </source>
</evidence>
<evidence type="ECO:0000256" key="5">
    <source>
        <dbReference type="ARBA" id="ARBA00022801"/>
    </source>
</evidence>
<keyword evidence="8" id="KW-0472">Membrane</keyword>
<dbReference type="PANTHER" id="PTHR23403:SF1">
    <property type="entry name" value="TREHALASE"/>
    <property type="match status" value="1"/>
</dbReference>
<gene>
    <name evidence="10" type="ORF">BV898_11477</name>
</gene>
<protein>
    <recommendedName>
        <fullName evidence="4 7">Trehalase</fullName>
        <ecNumber evidence="3 7">3.2.1.28</ecNumber>
    </recommendedName>
    <alternativeName>
        <fullName evidence="7">Alpha-trehalose glucohydrolase</fullName>
    </alternativeName>
</protein>
<feature type="transmembrane region" description="Helical" evidence="8">
    <location>
        <begin position="598"/>
        <end position="616"/>
    </location>
</feature>
<evidence type="ECO:0000313" key="10">
    <source>
        <dbReference type="EMBL" id="OQV14359.1"/>
    </source>
</evidence>
<evidence type="ECO:0000256" key="9">
    <source>
        <dbReference type="SAM" id="SignalP"/>
    </source>
</evidence>
<proteinExistence type="inferred from homology"/>
<keyword evidence="11" id="KW-1185">Reference proteome</keyword>
<accession>A0A1W0WGN6</accession>
<feature type="signal peptide" evidence="9">
    <location>
        <begin position="1"/>
        <end position="18"/>
    </location>
</feature>
<comment type="catalytic activity">
    <reaction evidence="1 7">
        <text>alpha,alpha-trehalose + H2O = alpha-D-glucose + beta-D-glucose</text>
        <dbReference type="Rhea" id="RHEA:32675"/>
        <dbReference type="ChEBI" id="CHEBI:15377"/>
        <dbReference type="ChEBI" id="CHEBI:15903"/>
        <dbReference type="ChEBI" id="CHEBI:16551"/>
        <dbReference type="ChEBI" id="CHEBI:17925"/>
        <dbReference type="EC" id="3.2.1.28"/>
    </reaction>
</comment>
<reference evidence="11" key="1">
    <citation type="submission" date="2017-01" db="EMBL/GenBank/DDBJ databases">
        <title>Comparative genomics of anhydrobiosis in the tardigrade Hypsibius dujardini.</title>
        <authorList>
            <person name="Yoshida Y."/>
            <person name="Koutsovoulos G."/>
            <person name="Laetsch D."/>
            <person name="Stevens L."/>
            <person name="Kumar S."/>
            <person name="Horikawa D."/>
            <person name="Ishino K."/>
            <person name="Komine S."/>
            <person name="Tomita M."/>
            <person name="Blaxter M."/>
            <person name="Arakawa K."/>
        </authorList>
    </citation>
    <scope>NUCLEOTIDE SEQUENCE [LARGE SCALE GENOMIC DNA]</scope>
    <source>
        <strain evidence="11">Z151</strain>
    </source>
</reference>
<dbReference type="EC" id="3.2.1.28" evidence="3 7"/>
<dbReference type="Gene3D" id="1.50.10.10">
    <property type="match status" value="1"/>
</dbReference>
<evidence type="ECO:0000256" key="2">
    <source>
        <dbReference type="ARBA" id="ARBA00005615"/>
    </source>
</evidence>
<sequence>MRWTFCCLIISLARCATAADDGLPCDSKIYCSGDLLHTVQTLKAFPSDSKFFVDLPLKVTEAEALAEFAKLGAPDKITLPQIQEFLNKTFKARPEEDLRPYKPTDFKPISQGGMSIYANITDANYKALAEAIHIKWESLGRQIPKTVEENQRQHSIIYLPHPFIIPGGRFREIYYWDSFWTIQGLLVSGMAETARGMIRNFIHLVNTVGHIPNGNRVYYMKRSQPPFLALMVEAFVNHKDTTPAAGRELIDEALPALVKEHKFWTDNRVATFTYNSKNYTLNIYKGGISEPRPESYREDREIAETLPADQQERFYRAIGAGAESGWDFSTRWMDTQDADFNTIRTHTIVPVDLNALLCAHERILGDYYTLTGNTSEAERFKSLAQKRGDEIHEVFWNDAKAMWRDYDLKTGAQREDFYISHIAPLFTRCSGSTVNITATPFMNRLLHSYDMKTVTSYPGGVPQGLKEPNKHTQWDLPNAWPPHQLMLVESFAANSEFRSQALQWAQKWVTAVDTGHRCSGYFYEKYDVNKVGAYGGGGEYAVQEGFGWTNGGILRLLELFPSELRAPASHTCPATAAPPTATIGTTVASSATTAGTSFMVAGLILGSIAVALRGVLE</sequence>
<keyword evidence="6 7" id="KW-0326">Glycosidase</keyword>
<comment type="similarity">
    <text evidence="2 7">Belongs to the glycosyl hydrolase 37 family.</text>
</comment>
<evidence type="ECO:0000256" key="3">
    <source>
        <dbReference type="ARBA" id="ARBA00012757"/>
    </source>
</evidence>
<dbReference type="AlphaFoldDB" id="A0A1W0WGN6"/>
<comment type="caution">
    <text evidence="10">The sequence shown here is derived from an EMBL/GenBank/DDBJ whole genome shotgun (WGS) entry which is preliminary data.</text>
</comment>
<dbReference type="PANTHER" id="PTHR23403">
    <property type="entry name" value="TREHALASE"/>
    <property type="match status" value="1"/>
</dbReference>
<dbReference type="PROSITE" id="PS00928">
    <property type="entry name" value="TREHALASE_2"/>
    <property type="match status" value="1"/>
</dbReference>
<dbReference type="InterPro" id="IPR008928">
    <property type="entry name" value="6-hairpin_glycosidase_sf"/>
</dbReference>
<dbReference type="SUPFAM" id="SSF48208">
    <property type="entry name" value="Six-hairpin glycosidases"/>
    <property type="match status" value="1"/>
</dbReference>
<name>A0A1W0WGN6_HYPEX</name>
<dbReference type="InterPro" id="IPR012341">
    <property type="entry name" value="6hp_glycosidase-like_sf"/>
</dbReference>
<dbReference type="InterPro" id="IPR001661">
    <property type="entry name" value="Glyco_hydro_37"/>
</dbReference>
<dbReference type="EMBL" id="MTYJ01000106">
    <property type="protein sequence ID" value="OQV14359.1"/>
    <property type="molecule type" value="Genomic_DNA"/>
</dbReference>
<dbReference type="Proteomes" id="UP000192578">
    <property type="component" value="Unassembled WGS sequence"/>
</dbReference>
<evidence type="ECO:0000256" key="4">
    <source>
        <dbReference type="ARBA" id="ARBA00019905"/>
    </source>
</evidence>
<feature type="chain" id="PRO_5012754535" description="Trehalase" evidence="9">
    <location>
        <begin position="19"/>
        <end position="617"/>
    </location>
</feature>
<dbReference type="GO" id="GO:0005993">
    <property type="term" value="P:trehalose catabolic process"/>
    <property type="evidence" value="ECO:0007669"/>
    <property type="project" value="TreeGrafter"/>
</dbReference>
<evidence type="ECO:0000256" key="7">
    <source>
        <dbReference type="RuleBase" id="RU361180"/>
    </source>
</evidence>
<keyword evidence="5 7" id="KW-0378">Hydrolase</keyword>
<keyword evidence="8" id="KW-1133">Transmembrane helix</keyword>